<evidence type="ECO:0000256" key="1">
    <source>
        <dbReference type="ARBA" id="ARBA00005790"/>
    </source>
</evidence>
<evidence type="ECO:0000313" key="6">
    <source>
        <dbReference type="Proteomes" id="UP000033869"/>
    </source>
</evidence>
<dbReference type="GO" id="GO:0005829">
    <property type="term" value="C:cytosol"/>
    <property type="evidence" value="ECO:0007669"/>
    <property type="project" value="TreeGrafter"/>
</dbReference>
<dbReference type="SUPFAM" id="SSF52540">
    <property type="entry name" value="P-loop containing nucleoside triphosphate hydrolases"/>
    <property type="match status" value="1"/>
</dbReference>
<sequence length="193" mass="22504">MKNDNTNQLFALIGVTASGKTELAKHLCKKHGFFYIPSITTRPPRGDNETDYKHVTAEEFERYIKNSELLEYTHFAGNYYGKLKKDVEEHLEKGHSVYTITFDRVKELKGLINHVKIICIHPNDPIPETVGKRLKDRGHHEEEISRRIKTVYDELKLIDGLKEDGFIDYHITTKEDDYNHAIEEINKIAEKHK</sequence>
<dbReference type="PROSITE" id="PS50052">
    <property type="entry name" value="GUANYLATE_KINASE_2"/>
    <property type="match status" value="1"/>
</dbReference>
<feature type="domain" description="Guanylate kinase-like" evidence="4">
    <location>
        <begin position="7"/>
        <end position="190"/>
    </location>
</feature>
<dbReference type="PANTHER" id="PTHR23117:SF13">
    <property type="entry name" value="GUANYLATE KINASE"/>
    <property type="match status" value="1"/>
</dbReference>
<dbReference type="AlphaFoldDB" id="A0A0G0YHZ7"/>
<dbReference type="EMBL" id="LCBL01000003">
    <property type="protein sequence ID" value="KKS09156.1"/>
    <property type="molecule type" value="Genomic_DNA"/>
</dbReference>
<dbReference type="GO" id="GO:0004385">
    <property type="term" value="F:GMP kinase activity"/>
    <property type="evidence" value="ECO:0007669"/>
    <property type="project" value="TreeGrafter"/>
</dbReference>
<dbReference type="PANTHER" id="PTHR23117">
    <property type="entry name" value="GUANYLATE KINASE-RELATED"/>
    <property type="match status" value="1"/>
</dbReference>
<comment type="caution">
    <text evidence="5">The sequence shown here is derived from an EMBL/GenBank/DDBJ whole genome shotgun (WGS) entry which is preliminary data.</text>
</comment>
<dbReference type="SMART" id="SM00072">
    <property type="entry name" value="GuKc"/>
    <property type="match status" value="1"/>
</dbReference>
<dbReference type="Gene3D" id="3.40.50.300">
    <property type="entry name" value="P-loop containing nucleotide triphosphate hydrolases"/>
    <property type="match status" value="1"/>
</dbReference>
<comment type="similarity">
    <text evidence="1">Belongs to the guanylate kinase family.</text>
</comment>
<evidence type="ECO:0000313" key="5">
    <source>
        <dbReference type="EMBL" id="KKS09156.1"/>
    </source>
</evidence>
<dbReference type="InterPro" id="IPR008144">
    <property type="entry name" value="Guanylate_kin-like_dom"/>
</dbReference>
<organism evidence="5 6">
    <name type="scientific">candidate division CPR2 bacterium GW2011_GWC1_41_48</name>
    <dbReference type="NCBI Taxonomy" id="1618344"/>
    <lineage>
        <taxon>Bacteria</taxon>
        <taxon>Bacteria division CPR2</taxon>
    </lineage>
</organism>
<dbReference type="InterPro" id="IPR008145">
    <property type="entry name" value="GK/Ca_channel_bsu"/>
</dbReference>
<proteinExistence type="inferred from homology"/>
<name>A0A0G0YHZ7_UNCC2</name>
<dbReference type="Pfam" id="PF00625">
    <property type="entry name" value="Guanylate_kin"/>
    <property type="match status" value="1"/>
</dbReference>
<keyword evidence="2" id="KW-0808">Transferase</keyword>
<dbReference type="Proteomes" id="UP000033869">
    <property type="component" value="Unassembled WGS sequence"/>
</dbReference>
<protein>
    <submittedName>
        <fullName evidence="5">Guanylate kinase</fullName>
    </submittedName>
</protein>
<evidence type="ECO:0000259" key="4">
    <source>
        <dbReference type="PROSITE" id="PS50052"/>
    </source>
</evidence>
<gene>
    <name evidence="5" type="ORF">UU65_C0003G0211</name>
</gene>
<evidence type="ECO:0000256" key="3">
    <source>
        <dbReference type="ARBA" id="ARBA00022777"/>
    </source>
</evidence>
<dbReference type="InterPro" id="IPR027417">
    <property type="entry name" value="P-loop_NTPase"/>
</dbReference>
<accession>A0A0G0YHZ7</accession>
<evidence type="ECO:0000256" key="2">
    <source>
        <dbReference type="ARBA" id="ARBA00022679"/>
    </source>
</evidence>
<keyword evidence="3 5" id="KW-0418">Kinase</keyword>
<reference evidence="5 6" key="1">
    <citation type="journal article" date="2015" name="Nature">
        <title>rRNA introns, odd ribosomes, and small enigmatic genomes across a large radiation of phyla.</title>
        <authorList>
            <person name="Brown C.T."/>
            <person name="Hug L.A."/>
            <person name="Thomas B.C."/>
            <person name="Sharon I."/>
            <person name="Castelle C.J."/>
            <person name="Singh A."/>
            <person name="Wilkins M.J."/>
            <person name="Williams K.H."/>
            <person name="Banfield J.F."/>
        </authorList>
    </citation>
    <scope>NUCLEOTIDE SEQUENCE [LARGE SCALE GENOMIC DNA]</scope>
</reference>